<evidence type="ECO:0000256" key="2">
    <source>
        <dbReference type="ARBA" id="ARBA00023002"/>
    </source>
</evidence>
<evidence type="ECO:0000313" key="6">
    <source>
        <dbReference type="Proteomes" id="UP000301309"/>
    </source>
</evidence>
<evidence type="ECO:0000256" key="3">
    <source>
        <dbReference type="RuleBase" id="RU000363"/>
    </source>
</evidence>
<protein>
    <submittedName>
        <fullName evidence="5">Uncharacterized protein</fullName>
    </submittedName>
</protein>
<gene>
    <name evidence="5" type="ORF">SVIO_049620</name>
</gene>
<keyword evidence="2" id="KW-0560">Oxidoreductase</keyword>
<comment type="similarity">
    <text evidence="1 3">Belongs to the short-chain dehydrogenases/reductases (SDR) family.</text>
</comment>
<reference evidence="5 6" key="1">
    <citation type="journal article" date="2020" name="Int. J. Syst. Evol. Microbiol.">
        <title>Reclassification of Streptomyces castelarensis and Streptomyces sporoclivatus as later heterotypic synonyms of Streptomyces antimycoticus.</title>
        <authorList>
            <person name="Komaki H."/>
            <person name="Tamura T."/>
        </authorList>
    </citation>
    <scope>NUCLEOTIDE SEQUENCE [LARGE SCALE GENOMIC DNA]</scope>
    <source>
        <strain evidence="5 6">NBRC 13459</strain>
    </source>
</reference>
<feature type="compositionally biased region" description="Basic and acidic residues" evidence="4">
    <location>
        <begin position="315"/>
        <end position="330"/>
    </location>
</feature>
<dbReference type="CDD" id="cd05233">
    <property type="entry name" value="SDR_c"/>
    <property type="match status" value="1"/>
</dbReference>
<dbReference type="Gene3D" id="3.40.50.720">
    <property type="entry name" value="NAD(P)-binding Rossmann-like Domain"/>
    <property type="match status" value="1"/>
</dbReference>
<keyword evidence="6" id="KW-1185">Reference proteome</keyword>
<dbReference type="InterPro" id="IPR002347">
    <property type="entry name" value="SDR_fam"/>
</dbReference>
<dbReference type="AlphaFoldDB" id="A0A4D4L8K3"/>
<dbReference type="PRINTS" id="PR00080">
    <property type="entry name" value="SDRFAMILY"/>
</dbReference>
<name>A0A4D4L8K3_STRVO</name>
<dbReference type="InterPro" id="IPR036291">
    <property type="entry name" value="NAD(P)-bd_dom_sf"/>
</dbReference>
<comment type="caution">
    <text evidence="5">The sequence shown here is derived from an EMBL/GenBank/DDBJ whole genome shotgun (WGS) entry which is preliminary data.</text>
</comment>
<dbReference type="SUPFAM" id="SSF51735">
    <property type="entry name" value="NAD(P)-binding Rossmann-fold domains"/>
    <property type="match status" value="1"/>
</dbReference>
<organism evidence="5 6">
    <name type="scientific">Streptomyces violaceusniger</name>
    <dbReference type="NCBI Taxonomy" id="68280"/>
    <lineage>
        <taxon>Bacteria</taxon>
        <taxon>Bacillati</taxon>
        <taxon>Actinomycetota</taxon>
        <taxon>Actinomycetes</taxon>
        <taxon>Kitasatosporales</taxon>
        <taxon>Streptomycetaceae</taxon>
        <taxon>Streptomyces</taxon>
        <taxon>Streptomyces violaceusniger group</taxon>
    </lineage>
</organism>
<dbReference type="GO" id="GO:0016491">
    <property type="term" value="F:oxidoreductase activity"/>
    <property type="evidence" value="ECO:0007669"/>
    <property type="project" value="UniProtKB-KW"/>
</dbReference>
<evidence type="ECO:0000256" key="4">
    <source>
        <dbReference type="SAM" id="MobiDB-lite"/>
    </source>
</evidence>
<dbReference type="PROSITE" id="PS00061">
    <property type="entry name" value="ADH_SHORT"/>
    <property type="match status" value="1"/>
</dbReference>
<dbReference type="PRINTS" id="PR00081">
    <property type="entry name" value="GDHRDH"/>
</dbReference>
<feature type="compositionally biased region" description="Basic residues" evidence="4">
    <location>
        <begin position="244"/>
        <end position="261"/>
    </location>
</feature>
<proteinExistence type="inferred from homology"/>
<dbReference type="Pfam" id="PF00106">
    <property type="entry name" value="adh_short"/>
    <property type="match status" value="1"/>
</dbReference>
<dbReference type="InterPro" id="IPR020904">
    <property type="entry name" value="Sc_DH/Rdtase_CS"/>
</dbReference>
<sequence>MTENRTFPVGGYADGRGTRMAGRAALVTGAGSAGDFLGTGAATAMLLAAQGATVGILDVDGDRAAHTGERIESSGGRAIPLTADITDEDAAQAAVDGFAARAGRLDAVVNNAGIADEGGLTATTRAGWDRVFALNVTAAMQVARAAHPHLVRGGSGSIVNISSIAALRGFGSGAYGASKGALQSLTIDLAYAWGRTTSASTASSPAICTPHRRSRRGRGAADTPRGQPARCRGHRLGPGLGRPLPRRRGIALDHRHRHPRRRGYDHGHRAGHAAPPGRIRAEVSGSCGRRPDGVPARAGLDWSGPSRTDPTRTGPARDDRETVRHRGVAE</sequence>
<dbReference type="PANTHER" id="PTHR43669:SF3">
    <property type="entry name" value="ALCOHOL DEHYDROGENASE, PUTATIVE (AFU_ORTHOLOGUE AFUA_3G03445)-RELATED"/>
    <property type="match status" value="1"/>
</dbReference>
<dbReference type="Proteomes" id="UP000301309">
    <property type="component" value="Unassembled WGS sequence"/>
</dbReference>
<evidence type="ECO:0000256" key="1">
    <source>
        <dbReference type="ARBA" id="ARBA00006484"/>
    </source>
</evidence>
<dbReference type="EMBL" id="BJHW01000001">
    <property type="protein sequence ID" value="GDY54339.1"/>
    <property type="molecule type" value="Genomic_DNA"/>
</dbReference>
<accession>A0A4D4L8K3</accession>
<feature type="region of interest" description="Disordered" evidence="4">
    <location>
        <begin position="201"/>
        <end position="330"/>
    </location>
</feature>
<evidence type="ECO:0000313" key="5">
    <source>
        <dbReference type="EMBL" id="GDY54339.1"/>
    </source>
</evidence>
<dbReference type="PANTHER" id="PTHR43669">
    <property type="entry name" value="5-KETO-D-GLUCONATE 5-REDUCTASE"/>
    <property type="match status" value="1"/>
</dbReference>